<evidence type="ECO:0000313" key="1">
    <source>
        <dbReference type="EMBL" id="MBA2875484.1"/>
    </source>
</evidence>
<dbReference type="Pfam" id="PF10127">
    <property type="entry name" value="RlaP"/>
    <property type="match status" value="1"/>
</dbReference>
<dbReference type="AlphaFoldDB" id="A0A7W0C0L7"/>
<evidence type="ECO:0000313" key="2">
    <source>
        <dbReference type="Proteomes" id="UP000523087"/>
    </source>
</evidence>
<proteinExistence type="predicted"/>
<evidence type="ECO:0008006" key="3">
    <source>
        <dbReference type="Google" id="ProtNLM"/>
    </source>
</evidence>
<sequence length="248" mass="28666">MNEYIHKRITTLQQEQNVRILYACEAGSRAYGIAAPGSDYDVRLITIKPVRSYLSVSSVRETWSESLPPVELHSWDVFKALKLFTKSNPSLYEWFLSPIIYNKDDFFYNKMNAMIQRYYSLRRLAHHYHSLAKRNSKELARKEQGSRAYIKTYVQALRGALAVRWIVQNRTLPPLPLLHLSDGDETMSELVCLLQKAKQGERIALRFFSVDRLLPLINIEPTMIDSLPSGETIDARVLDEFVWALLGV</sequence>
<comment type="caution">
    <text evidence="1">The sequence shown here is derived from an EMBL/GenBank/DDBJ whole genome shotgun (WGS) entry which is preliminary data.</text>
</comment>
<reference evidence="1 2" key="1">
    <citation type="submission" date="2020-07" db="EMBL/GenBank/DDBJ databases">
        <title>Genomic Encyclopedia of Type Strains, Phase IV (KMG-IV): sequencing the most valuable type-strain genomes for metagenomic binning, comparative biology and taxonomic classification.</title>
        <authorList>
            <person name="Goeker M."/>
        </authorList>
    </citation>
    <scope>NUCLEOTIDE SEQUENCE [LARGE SCALE GENOMIC DNA]</scope>
    <source>
        <strain evidence="1 2">DSM 15730</strain>
    </source>
</reference>
<dbReference type="PANTHER" id="PTHR34817:SF2">
    <property type="entry name" value="NUCLEOTIDYLTRANSFERASE"/>
    <property type="match status" value="1"/>
</dbReference>
<organism evidence="1 2">
    <name type="scientific">Thermaerobacillus caldiproteolyticus</name>
    <dbReference type="NCBI Taxonomy" id="247480"/>
    <lineage>
        <taxon>Bacteria</taxon>
        <taxon>Bacillati</taxon>
        <taxon>Bacillota</taxon>
        <taxon>Bacilli</taxon>
        <taxon>Bacillales</taxon>
        <taxon>Anoxybacillaceae</taxon>
        <taxon>Thermaerobacillus</taxon>
    </lineage>
</organism>
<dbReference type="Proteomes" id="UP000523087">
    <property type="component" value="Unassembled WGS sequence"/>
</dbReference>
<dbReference type="PANTHER" id="PTHR34817">
    <property type="entry name" value="NUCLEOTIDYLTRANSFERASE"/>
    <property type="match status" value="1"/>
</dbReference>
<protein>
    <recommendedName>
        <fullName evidence="3">Nucleotidyltransferase</fullName>
    </recommendedName>
</protein>
<dbReference type="EMBL" id="JACDUT010000006">
    <property type="protein sequence ID" value="MBA2875484.1"/>
    <property type="molecule type" value="Genomic_DNA"/>
</dbReference>
<dbReference type="InterPro" id="IPR018775">
    <property type="entry name" value="RlaP"/>
</dbReference>
<name>A0A7W0C0L7_9BACL</name>
<dbReference type="RefSeq" id="WP_181556280.1">
    <property type="nucleotide sequence ID" value="NZ_JACDUT010000006.1"/>
</dbReference>
<gene>
    <name evidence="1" type="ORF">HNR31_002272</name>
</gene>
<accession>A0A7W0C0L7</accession>
<keyword evidence="2" id="KW-1185">Reference proteome</keyword>